<keyword evidence="1" id="KW-0812">Transmembrane</keyword>
<feature type="transmembrane region" description="Helical" evidence="1">
    <location>
        <begin position="35"/>
        <end position="53"/>
    </location>
</feature>
<dbReference type="VEuPathDB" id="FungiDB:CPAR2_203700"/>
<feature type="transmembrane region" description="Helical" evidence="1">
    <location>
        <begin position="94"/>
        <end position="111"/>
    </location>
</feature>
<gene>
    <name evidence="3 4" type="ordered locus">CPAR2_203700</name>
</gene>
<feature type="transmembrane region" description="Helical" evidence="1">
    <location>
        <begin position="60"/>
        <end position="82"/>
    </location>
</feature>
<dbReference type="CGD" id="CAL0000155333">
    <property type="gene designation" value="CPAR2_203700"/>
</dbReference>
<keyword evidence="1" id="KW-0472">Membrane</keyword>
<dbReference type="AlphaFoldDB" id="G8BFU3"/>
<dbReference type="InterPro" id="IPR006976">
    <property type="entry name" value="VanZ-like"/>
</dbReference>
<protein>
    <submittedName>
        <fullName evidence="5">VanZ domain-containing protein</fullName>
    </submittedName>
</protein>
<proteinExistence type="predicted"/>
<evidence type="ECO:0000313" key="6">
    <source>
        <dbReference type="Proteomes" id="UP000005221"/>
    </source>
</evidence>
<keyword evidence="6" id="KW-1185">Reference proteome</keyword>
<sequence>MITIRYPVLSVFILSLIGAGFLGFSSSLTFKHDKLLHFATFFILTTEFFFIFRMRSIRQVTYLTFSVCTLCGGIGSEFLQHVVNKKRVFDPKDILFNLVGSILGLVLSVVYQSYHRGMQHIATEDIELQ</sequence>
<evidence type="ECO:0000313" key="4">
    <source>
        <dbReference type="EMBL" id="CCE42727.1"/>
    </source>
</evidence>
<dbReference type="PANTHER" id="PTHR28008">
    <property type="entry name" value="DOMAIN PROTEIN, PUTATIVE (AFU_ORTHOLOGUE AFUA_3G10980)-RELATED"/>
    <property type="match status" value="1"/>
</dbReference>
<feature type="domain" description="VanZ-like" evidence="2">
    <location>
        <begin position="32"/>
        <end position="110"/>
    </location>
</feature>
<dbReference type="Pfam" id="PF04892">
    <property type="entry name" value="VanZ"/>
    <property type="match status" value="1"/>
</dbReference>
<evidence type="ECO:0000259" key="2">
    <source>
        <dbReference type="Pfam" id="PF04892"/>
    </source>
</evidence>
<reference evidence="4" key="3">
    <citation type="submission" date="2011-10" db="EMBL/GenBank/DDBJ databases">
        <title>Transcriptional landscape of the pathogenic yeast Candida parapsilosis.</title>
        <authorList>
            <person name="Guida A."/>
            <person name="Lindstaedt C."/>
            <person name="Maguire S.L."/>
            <person name="Ding C."/>
            <person name="Higgins D.G."/>
            <person name="Harris D."/>
            <person name="Berriman M."/>
            <person name="Butler G."/>
        </authorList>
    </citation>
    <scope>NUCLEOTIDE SEQUENCE</scope>
    <source>
        <strain evidence="4">CDC317</strain>
    </source>
</reference>
<dbReference type="PANTHER" id="PTHR28008:SF1">
    <property type="entry name" value="DOMAIN PROTEIN, PUTATIVE (AFU_ORTHOLOGUE AFUA_3G10980)-RELATED"/>
    <property type="match status" value="1"/>
</dbReference>
<reference evidence="6" key="1">
    <citation type="journal article" date="2009" name="Nature">
        <title>Evolution of pathogenicity and sexual reproduction in eight Candida genomes.</title>
        <authorList>
            <person name="Butler G."/>
            <person name="Rasmussen M.D."/>
            <person name="Lin M.F."/>
            <person name="Santos M.A."/>
            <person name="Sakthikumar S."/>
            <person name="Munro C.A."/>
            <person name="Rheinbay E."/>
            <person name="Grabherr M."/>
            <person name="Forche A."/>
            <person name="Reedy J.L."/>
            <person name="Agrafioti I."/>
            <person name="Arnaud M.B."/>
            <person name="Bates S."/>
            <person name="Brown A.J."/>
            <person name="Brunke S."/>
            <person name="Costanzo M.C."/>
            <person name="Fitzpatrick D.A."/>
            <person name="de Groot P.W."/>
            <person name="Harris D."/>
            <person name="Hoyer L.L."/>
            <person name="Hube B."/>
            <person name="Klis F.M."/>
            <person name="Kodira C."/>
            <person name="Lennard N."/>
            <person name="Logue M.E."/>
            <person name="Martin R."/>
            <person name="Neiman A.M."/>
            <person name="Nikolaou E."/>
            <person name="Quail M.A."/>
            <person name="Quinn J."/>
            <person name="Santos M.C."/>
            <person name="Schmitzberger F.F."/>
            <person name="Sherlock G."/>
            <person name="Shah P."/>
            <person name="Silverstein K.A."/>
            <person name="Skrzypek M.S."/>
            <person name="Soll D."/>
            <person name="Staggs R."/>
            <person name="Stansfield I."/>
            <person name="Stumpf M.P."/>
            <person name="Sudbery P.E."/>
            <person name="Srikantha T."/>
            <person name="Zeng Q."/>
            <person name="Berman J."/>
            <person name="Berriman M."/>
            <person name="Heitman J."/>
            <person name="Gow N.A."/>
            <person name="Lorenz M.C."/>
            <person name="Birren B.W."/>
            <person name="Kellis M."/>
            <person name="Cuomo C.A."/>
        </authorList>
    </citation>
    <scope>NUCLEOTIDE SEQUENCE [LARGE SCALE GENOMIC DNA]</scope>
    <source>
        <strain evidence="6">CDC 317 / ATCC MYA-4646</strain>
    </source>
</reference>
<evidence type="ECO:0000313" key="3">
    <source>
        <dbReference type="CGD" id="CAL0000155333"/>
    </source>
</evidence>
<feature type="transmembrane region" description="Helical" evidence="1">
    <location>
        <begin position="7"/>
        <end position="29"/>
    </location>
</feature>
<dbReference type="NCBIfam" id="NF037970">
    <property type="entry name" value="vanZ_1"/>
    <property type="match status" value="1"/>
</dbReference>
<dbReference type="Proteomes" id="UP000005221">
    <property type="component" value="Chromosome 2"/>
</dbReference>
<reference evidence="6" key="2">
    <citation type="journal article" date="2011" name="BMC Genomics">
        <title>Using RNA-seq to determine the transcriptional landscape and the hypoxic response of the pathogenic yeast Candida parapsilosis.</title>
        <authorList>
            <person name="Guida A."/>
            <person name="Lindstaedt C."/>
            <person name="Maguire S.L."/>
            <person name="Ding C."/>
            <person name="Higgins D.G."/>
            <person name="Corton N.J."/>
            <person name="Berriman M."/>
            <person name="Butler G."/>
        </authorList>
    </citation>
    <scope>GENOME REANNOTATION</scope>
    <source>
        <strain evidence="6">CDC 317 / ATCC MYA-4646</strain>
    </source>
</reference>
<organism evidence="4 6">
    <name type="scientific">Candida parapsilosis (strain CDC 317 / ATCC MYA-4646)</name>
    <name type="common">Yeast</name>
    <name type="synonym">Monilia parapsilosis</name>
    <dbReference type="NCBI Taxonomy" id="578454"/>
    <lineage>
        <taxon>Eukaryota</taxon>
        <taxon>Fungi</taxon>
        <taxon>Dikarya</taxon>
        <taxon>Ascomycota</taxon>
        <taxon>Saccharomycotina</taxon>
        <taxon>Pichiomycetes</taxon>
        <taxon>Debaryomycetaceae</taxon>
        <taxon>Candida/Lodderomyces clade</taxon>
        <taxon>Candida</taxon>
    </lineage>
</organism>
<accession>A0AAJ8VXK0</accession>
<dbReference type="EMBL" id="HE605206">
    <property type="protein sequence ID" value="CCE42727.1"/>
    <property type="molecule type" value="Genomic_DNA"/>
</dbReference>
<name>G8BFU3_CANPC</name>
<keyword evidence="1" id="KW-1133">Transmembrane helix</keyword>
<evidence type="ECO:0000313" key="5">
    <source>
        <dbReference type="EnsemblFungi" id="CPAR2_203700-T-p1"/>
    </source>
</evidence>
<reference evidence="5" key="4">
    <citation type="submission" date="2025-05" db="UniProtKB">
        <authorList>
            <consortium name="EnsemblFungi"/>
        </authorList>
    </citation>
    <scope>IDENTIFICATION</scope>
</reference>
<evidence type="ECO:0000256" key="1">
    <source>
        <dbReference type="SAM" id="Phobius"/>
    </source>
</evidence>
<accession>G8BFU3</accession>
<dbReference type="EnsemblFungi" id="CPAR2_203700-T">
    <property type="protein sequence ID" value="CPAR2_203700-T-p1"/>
    <property type="gene ID" value="CPAR2_203700"/>
</dbReference>